<name>A0A9X4J4T6_9VIBR</name>
<evidence type="ECO:0000313" key="1">
    <source>
        <dbReference type="EMBL" id="MDE1358565.1"/>
    </source>
</evidence>
<organism evidence="1 2">
    <name type="scientific">Vibrio aestuarianus</name>
    <dbReference type="NCBI Taxonomy" id="28171"/>
    <lineage>
        <taxon>Bacteria</taxon>
        <taxon>Pseudomonadati</taxon>
        <taxon>Pseudomonadota</taxon>
        <taxon>Gammaproteobacteria</taxon>
        <taxon>Vibrionales</taxon>
        <taxon>Vibrionaceae</taxon>
        <taxon>Vibrio</taxon>
    </lineage>
</organism>
<gene>
    <name evidence="1" type="ORF">L9W73_14800</name>
</gene>
<protein>
    <submittedName>
        <fullName evidence="1">Uncharacterized protein</fullName>
    </submittedName>
</protein>
<evidence type="ECO:0000313" key="2">
    <source>
        <dbReference type="Proteomes" id="UP001140973"/>
    </source>
</evidence>
<dbReference type="EMBL" id="JAKNAP010000070">
    <property type="protein sequence ID" value="MDE1358565.1"/>
    <property type="molecule type" value="Genomic_DNA"/>
</dbReference>
<dbReference type="Proteomes" id="UP001140973">
    <property type="component" value="Unassembled WGS sequence"/>
</dbReference>
<proteinExistence type="predicted"/>
<dbReference type="AlphaFoldDB" id="A0A9X4J4T6"/>
<sequence length="664" mass="73921">MFKSISPPQFPQMLDDGVIDKVEIIGSGNNIDLTIPRYSSIQRGDSIEVYFNHDKIGYHTVDDINSLPLIFHIDALPFDEGIYPAHYTVRDWSDNLTVSPIKHAILLFSDQPRLPSPLFIDEQNDQLTLIQLLEQFGTRVKIPPNDKLLIGDNITLFFHVTDLQNKIIIASTYQYTYTVTMADITDGHIHLIPLRYLFVIHQGIANIHYIAYRNQKSVAGLSPVTTTLLNINEDLLTGPPIFVDAKDDGMLTDEEVANGIKFDISYQNMASNDQLTLTLYGQDLMDNLFYQKATTTVTQEQVEQGLVNLTLTNEVAHLVNMGYLYAYYELNNKHLSLLAIAPLNMELTLPPPTFDEAQGEKLFIDLAEDGTFISAAYPTMQVGQTVAIFLHGKDSSSNNVEEAEYAYSRTVSVDDIETNIVTFSIPAEPLLAVKENGTLFTHYSVATSDGITTYSPTESVTLTDRGIGADSTYIGGSPGYWPSLGSTIQEAFISYNNRDNTGPVTFTISAGELYFVANSQKEITVYPAENGVASAYISGTNTDINTIVASTNNNGGQSQIKFRTLKHSYLNNAIPHLEIKPNHNLLYPFTIVLLEGYAGKYNLTLSDGGTFIVDNENQGSEITNLEINHTENFNFNVIKDNKNQEISISVLDYEKNNLYCQICF</sequence>
<reference evidence="1" key="1">
    <citation type="submission" date="2022-02" db="EMBL/GenBank/DDBJ databases">
        <title>Emergence and expansion in Europe of a Vibrio aestuarianus clonal complex pathogenic for oysters.</title>
        <authorList>
            <person name="Mesnil A."/>
            <person name="Travers M.-A."/>
        </authorList>
    </citation>
    <scope>NUCLEOTIDE SEQUENCE</scope>
    <source>
        <strain evidence="1">151-ITT-15-cp-1</strain>
    </source>
</reference>
<comment type="caution">
    <text evidence="1">The sequence shown here is derived from an EMBL/GenBank/DDBJ whole genome shotgun (WGS) entry which is preliminary data.</text>
</comment>
<accession>A0A9X4J4T6</accession>
<dbReference type="RefSeq" id="WP_274674170.1">
    <property type="nucleotide sequence ID" value="NZ_JAKNAP010000070.1"/>
</dbReference>